<proteinExistence type="predicted"/>
<evidence type="ECO:0000313" key="1">
    <source>
        <dbReference type="EMBL" id="OQE15917.1"/>
    </source>
</evidence>
<dbReference type="OrthoDB" id="432970at2759"/>
<name>A0A1V6SPC8_9EURO</name>
<accession>A0A1V6SPC8</accession>
<comment type="caution">
    <text evidence="1">The sequence shown here is derived from an EMBL/GenBank/DDBJ whole genome shotgun (WGS) entry which is preliminary data.</text>
</comment>
<evidence type="ECO:0000313" key="2">
    <source>
        <dbReference type="Proteomes" id="UP000191285"/>
    </source>
</evidence>
<organism evidence="1 2">
    <name type="scientific">Penicillium steckii</name>
    <dbReference type="NCBI Taxonomy" id="303698"/>
    <lineage>
        <taxon>Eukaryota</taxon>
        <taxon>Fungi</taxon>
        <taxon>Dikarya</taxon>
        <taxon>Ascomycota</taxon>
        <taxon>Pezizomycotina</taxon>
        <taxon>Eurotiomycetes</taxon>
        <taxon>Eurotiomycetidae</taxon>
        <taxon>Eurotiales</taxon>
        <taxon>Aspergillaceae</taxon>
        <taxon>Penicillium</taxon>
    </lineage>
</organism>
<keyword evidence="2" id="KW-1185">Reference proteome</keyword>
<reference evidence="2" key="1">
    <citation type="journal article" date="2017" name="Nat. Microbiol.">
        <title>Global analysis of biosynthetic gene clusters reveals vast potential of secondary metabolite production in Penicillium species.</title>
        <authorList>
            <person name="Nielsen J.C."/>
            <person name="Grijseels S."/>
            <person name="Prigent S."/>
            <person name="Ji B."/>
            <person name="Dainat J."/>
            <person name="Nielsen K.F."/>
            <person name="Frisvad J.C."/>
            <person name="Workman M."/>
            <person name="Nielsen J."/>
        </authorList>
    </citation>
    <scope>NUCLEOTIDE SEQUENCE [LARGE SCALE GENOMIC DNA]</scope>
    <source>
        <strain evidence="2">IBT 24891</strain>
    </source>
</reference>
<dbReference type="Proteomes" id="UP000191285">
    <property type="component" value="Unassembled WGS sequence"/>
</dbReference>
<dbReference type="EMBL" id="MLKD01000026">
    <property type="protein sequence ID" value="OQE15917.1"/>
    <property type="molecule type" value="Genomic_DNA"/>
</dbReference>
<dbReference type="STRING" id="303698.A0A1V6SPC8"/>
<protein>
    <submittedName>
        <fullName evidence="1">Uncharacterized protein</fullName>
    </submittedName>
</protein>
<dbReference type="AlphaFoldDB" id="A0A1V6SPC8"/>
<sequence length="99" mass="10484">MPTPSNIPFPGKLVFIANPYTRDHHREGGTMISTLSIADQANVILPLLMEAFVTGFDGEPAPMAANGAEFGPYSWSTGDPALARAVSARCQEVGLRPGL</sequence>
<gene>
    <name evidence="1" type="ORF">PENSTE_c026G05165</name>
</gene>